<feature type="compositionally biased region" description="Basic and acidic residues" evidence="2">
    <location>
        <begin position="455"/>
        <end position="469"/>
    </location>
</feature>
<dbReference type="InterPro" id="IPR021109">
    <property type="entry name" value="Peptidase_aspartic_dom_sf"/>
</dbReference>
<dbReference type="VEuPathDB" id="CryptoDB:Cvel_21009"/>
<dbReference type="GO" id="GO:0003676">
    <property type="term" value="F:nucleic acid binding"/>
    <property type="evidence" value="ECO:0007669"/>
    <property type="project" value="InterPro"/>
</dbReference>
<evidence type="ECO:0000256" key="1">
    <source>
        <dbReference type="PROSITE-ProRule" id="PRU00047"/>
    </source>
</evidence>
<feature type="region of interest" description="Disordered" evidence="2">
    <location>
        <begin position="287"/>
        <end position="434"/>
    </location>
</feature>
<name>A0A0G4GB03_9ALVE</name>
<reference evidence="4" key="1">
    <citation type="submission" date="2014-11" db="EMBL/GenBank/DDBJ databases">
        <authorList>
            <person name="Otto D Thomas"/>
            <person name="Naeem Raeece"/>
        </authorList>
    </citation>
    <scope>NUCLEOTIDE SEQUENCE</scope>
</reference>
<feature type="region of interest" description="Disordered" evidence="2">
    <location>
        <begin position="451"/>
        <end position="499"/>
    </location>
</feature>
<dbReference type="PANTHER" id="PTHR15503">
    <property type="entry name" value="LDOC1 RELATED"/>
    <property type="match status" value="1"/>
</dbReference>
<feature type="region of interest" description="Disordered" evidence="2">
    <location>
        <begin position="233"/>
        <end position="259"/>
    </location>
</feature>
<gene>
    <name evidence="4" type="ORF">Cvel_21009</name>
</gene>
<feature type="domain" description="CCHC-type" evidence="3">
    <location>
        <begin position="278"/>
        <end position="293"/>
    </location>
</feature>
<dbReference type="GO" id="GO:0008270">
    <property type="term" value="F:zinc ion binding"/>
    <property type="evidence" value="ECO:0007669"/>
    <property type="project" value="UniProtKB-KW"/>
</dbReference>
<feature type="region of interest" description="Disordered" evidence="2">
    <location>
        <begin position="50"/>
        <end position="78"/>
    </location>
</feature>
<dbReference type="SMART" id="SM00343">
    <property type="entry name" value="ZnF_C2HC"/>
    <property type="match status" value="1"/>
</dbReference>
<evidence type="ECO:0000313" key="4">
    <source>
        <dbReference type="EMBL" id="CEM26002.1"/>
    </source>
</evidence>
<dbReference type="InterPro" id="IPR036875">
    <property type="entry name" value="Znf_CCHC_sf"/>
</dbReference>
<feature type="compositionally biased region" description="Basic and acidic residues" evidence="2">
    <location>
        <begin position="304"/>
        <end position="313"/>
    </location>
</feature>
<feature type="compositionally biased region" description="Polar residues" evidence="2">
    <location>
        <begin position="515"/>
        <end position="533"/>
    </location>
</feature>
<dbReference type="CDD" id="cd00303">
    <property type="entry name" value="retropepsin_like"/>
    <property type="match status" value="1"/>
</dbReference>
<dbReference type="EMBL" id="CDMZ01001033">
    <property type="protein sequence ID" value="CEM26002.1"/>
    <property type="molecule type" value="Genomic_DNA"/>
</dbReference>
<feature type="compositionally biased region" description="Low complexity" evidence="2">
    <location>
        <begin position="329"/>
        <end position="367"/>
    </location>
</feature>
<dbReference type="Gene3D" id="4.10.60.10">
    <property type="entry name" value="Zinc finger, CCHC-type"/>
    <property type="match status" value="1"/>
</dbReference>
<accession>A0A0G4GB03</accession>
<protein>
    <recommendedName>
        <fullName evidence="3">CCHC-type domain-containing protein</fullName>
    </recommendedName>
</protein>
<dbReference type="CDD" id="cd01647">
    <property type="entry name" value="RT_LTR"/>
    <property type="match status" value="1"/>
</dbReference>
<keyword evidence="1" id="KW-0479">Metal-binding</keyword>
<dbReference type="SUPFAM" id="SSF56672">
    <property type="entry name" value="DNA/RNA polymerases"/>
    <property type="match status" value="1"/>
</dbReference>
<feature type="compositionally biased region" description="Low complexity" evidence="2">
    <location>
        <begin position="50"/>
        <end position="65"/>
    </location>
</feature>
<dbReference type="PhylomeDB" id="A0A0G4GB03"/>
<dbReference type="PROSITE" id="PS50158">
    <property type="entry name" value="ZF_CCHC"/>
    <property type="match status" value="1"/>
</dbReference>
<evidence type="ECO:0000259" key="3">
    <source>
        <dbReference type="PROSITE" id="PS50158"/>
    </source>
</evidence>
<dbReference type="AlphaFoldDB" id="A0A0G4GB03"/>
<proteinExistence type="predicted"/>
<organism evidence="4">
    <name type="scientific">Chromera velia CCMP2878</name>
    <dbReference type="NCBI Taxonomy" id="1169474"/>
    <lineage>
        <taxon>Eukaryota</taxon>
        <taxon>Sar</taxon>
        <taxon>Alveolata</taxon>
        <taxon>Colpodellida</taxon>
        <taxon>Chromeraceae</taxon>
        <taxon>Chromera</taxon>
    </lineage>
</organism>
<keyword evidence="1" id="KW-0863">Zinc-finger</keyword>
<dbReference type="SUPFAM" id="SSF57756">
    <property type="entry name" value="Retrovirus zinc finger-like domains"/>
    <property type="match status" value="1"/>
</dbReference>
<feature type="compositionally biased region" description="Acidic residues" evidence="2">
    <location>
        <begin position="386"/>
        <end position="403"/>
    </location>
</feature>
<dbReference type="PANTHER" id="PTHR15503:SF22">
    <property type="entry name" value="TRANSPOSON TY3-I GAG POLYPROTEIN"/>
    <property type="match status" value="1"/>
</dbReference>
<sequence>MDLVGNPQAQAALQERFEQLLNRVQQLSVIAEHQQQKIAELKAQLGQQSSLAQSSFQSHSGDVSRPSPPPSVKPKKPEIFSEKAEDVDTWIALWQNLYHITKTPPEEQAPIAVTYLSPTLQMKLAEEARAEGIPITSLEGLKEALYRSFPDPNVQETLRSEIRQICAKKGVWDYTDEFRGIARRLTDVTQTDLMYDYKAGLPKAVSDEIGRVHPKPDTLPKLITEALKAEKRVAGGNRGNHWNHGQSNGGQKKNGEPVPMDLSALSRAEKQQLRREGRCYLCRERGHIQSDCPGPRSSQPSGGRRNDWKRGGERQMIQNQQYGVPPPRGNQRSQQQQQYPPRRQWGGYDQRQNGQGRRQPPYGQGRNSGQRPPWRWPGVRPARLEAEEDEYEDEYWGDEDEERERDADLRDDARRHGESPVRATGEREDDAWVTHGRGPNVLHCNRVHSFPQRLPESRNGEAHETDHLRSTAAPLQKETLRESDGPQRPPGTQLPRSVDPVASVPFENEYAAPTSFPSVPLQQTRTVNSTATQKGPAGRRGQRPSRRPGDGRRRPVLMRLRGTVNDTPVTILFDPGADENYMSASFAHSHGLPVRRFGRPTDCEGALAGDPSHQVSEYVPADGCRLKIDEYEDQVSFTLTDLKKYDLFLGMRWCEDRDPVFRPKMKKLWFDFEGKRILLRGNTTPEKKSSRIDGPMTVREATREVKKGAPFFLCRLERIEREKEETEVERERREEVGEVEVDPRTKEGIQERKSPFCEYEKVMVSPSLHPAAREILEENEELFPDEIPKLPPRRGDLDFKIELEPGARPPAKPPYRLSYAELEEMKKQLKDYVDRGFIRPSTSPFGPPAFFVKKKDGTFRMVIDYRPLNKVTVKDTFPLPRAEELMETLFGKRWFTKLDLCQFFH</sequence>
<feature type="region of interest" description="Disordered" evidence="2">
    <location>
        <begin position="512"/>
        <end position="555"/>
    </location>
</feature>
<dbReference type="Gene3D" id="2.40.70.10">
    <property type="entry name" value="Acid Proteases"/>
    <property type="match status" value="1"/>
</dbReference>
<dbReference type="InterPro" id="IPR001878">
    <property type="entry name" value="Znf_CCHC"/>
</dbReference>
<feature type="compositionally biased region" description="Basic and acidic residues" evidence="2">
    <location>
        <begin position="404"/>
        <end position="432"/>
    </location>
</feature>
<dbReference type="Pfam" id="PF08284">
    <property type="entry name" value="RVP_2"/>
    <property type="match status" value="1"/>
</dbReference>
<dbReference type="Gene3D" id="3.30.70.270">
    <property type="match status" value="1"/>
</dbReference>
<dbReference type="Gene3D" id="3.10.10.10">
    <property type="entry name" value="HIV Type 1 Reverse Transcriptase, subunit A, domain 1"/>
    <property type="match status" value="1"/>
</dbReference>
<dbReference type="InterPro" id="IPR043502">
    <property type="entry name" value="DNA/RNA_pol_sf"/>
</dbReference>
<dbReference type="InterPro" id="IPR032567">
    <property type="entry name" value="RTL1-rel"/>
</dbReference>
<evidence type="ECO:0000256" key="2">
    <source>
        <dbReference type="SAM" id="MobiDB-lite"/>
    </source>
</evidence>
<dbReference type="InterPro" id="IPR043128">
    <property type="entry name" value="Rev_trsase/Diguanyl_cyclase"/>
</dbReference>
<keyword evidence="1" id="KW-0862">Zinc</keyword>